<evidence type="ECO:0000313" key="2">
    <source>
        <dbReference type="Proteomes" id="UP000724584"/>
    </source>
</evidence>
<keyword evidence="2" id="KW-1185">Reference proteome</keyword>
<proteinExistence type="predicted"/>
<accession>A0ACB7P1W7</accession>
<dbReference type="EMBL" id="JAGIZQ010000006">
    <property type="protein sequence ID" value="KAH6623545.1"/>
    <property type="molecule type" value="Genomic_DNA"/>
</dbReference>
<gene>
    <name evidence="1" type="ORF">F5144DRAFT_365641</name>
</gene>
<name>A0ACB7P1W7_9PEZI</name>
<protein>
    <submittedName>
        <fullName evidence="1">Uncharacterized protein</fullName>
    </submittedName>
</protein>
<sequence>MGDGLHEAEDVPSIIGSGERQTAPSDDGEHSLGAFGAEFHRVPAKPREVFGATVMPHWEVAADVASGQAPFAFSSPTGLHAHDTRATYRVLGPEFTPSGDEPRRSSGSTAAVPPSPRCLPAGQYSENLQASSNIQRQKHWTGLYGSARSGQGVMNARMVYLETLKHELLSHLHSGEPLACWGAHPLPRQWATEIRRWRREMRHASGQDFLHNATIFTDRHAVVRNVVVRRAYSSSTFHPLTRSRFGAHLAHLLPMFADYPGIYCVHTSADLPIRSAAVAPKQSSNPLRLNCRHPPPIPSIRLFRRRRWGGEAAFREVTVAQARRLRIPSMGHQISLGNTHHKGLGGTPQCVQCVRSCQTDRRLYATPQTQPTQA</sequence>
<dbReference type="Proteomes" id="UP000724584">
    <property type="component" value="Unassembled WGS sequence"/>
</dbReference>
<reference evidence="1 2" key="1">
    <citation type="journal article" date="2021" name="Nat. Commun.">
        <title>Genetic determinants of endophytism in the Arabidopsis root mycobiome.</title>
        <authorList>
            <person name="Mesny F."/>
            <person name="Miyauchi S."/>
            <person name="Thiergart T."/>
            <person name="Pickel B."/>
            <person name="Atanasova L."/>
            <person name="Karlsson M."/>
            <person name="Huettel B."/>
            <person name="Barry K.W."/>
            <person name="Haridas S."/>
            <person name="Chen C."/>
            <person name="Bauer D."/>
            <person name="Andreopoulos W."/>
            <person name="Pangilinan J."/>
            <person name="LaButti K."/>
            <person name="Riley R."/>
            <person name="Lipzen A."/>
            <person name="Clum A."/>
            <person name="Drula E."/>
            <person name="Henrissat B."/>
            <person name="Kohler A."/>
            <person name="Grigoriev I.V."/>
            <person name="Martin F.M."/>
            <person name="Hacquard S."/>
        </authorList>
    </citation>
    <scope>NUCLEOTIDE SEQUENCE [LARGE SCALE GENOMIC DNA]</scope>
    <source>
        <strain evidence="1 2">MPI-SDFR-AT-0079</strain>
    </source>
</reference>
<evidence type="ECO:0000313" key="1">
    <source>
        <dbReference type="EMBL" id="KAH6623545.1"/>
    </source>
</evidence>
<comment type="caution">
    <text evidence="1">The sequence shown here is derived from an EMBL/GenBank/DDBJ whole genome shotgun (WGS) entry which is preliminary data.</text>
</comment>
<organism evidence="1 2">
    <name type="scientific">Chaetomium tenue</name>
    <dbReference type="NCBI Taxonomy" id="1854479"/>
    <lineage>
        <taxon>Eukaryota</taxon>
        <taxon>Fungi</taxon>
        <taxon>Dikarya</taxon>
        <taxon>Ascomycota</taxon>
        <taxon>Pezizomycotina</taxon>
        <taxon>Sordariomycetes</taxon>
        <taxon>Sordariomycetidae</taxon>
        <taxon>Sordariales</taxon>
        <taxon>Chaetomiaceae</taxon>
        <taxon>Chaetomium</taxon>
    </lineage>
</organism>